<organism evidence="9 10">
    <name type="scientific">Lawsonibacter hominis</name>
    <dbReference type="NCBI Taxonomy" id="2763053"/>
    <lineage>
        <taxon>Bacteria</taxon>
        <taxon>Bacillati</taxon>
        <taxon>Bacillota</taxon>
        <taxon>Clostridia</taxon>
        <taxon>Eubacteriales</taxon>
        <taxon>Oscillospiraceae</taxon>
        <taxon>Lawsonibacter</taxon>
    </lineage>
</organism>
<evidence type="ECO:0000256" key="4">
    <source>
        <dbReference type="ARBA" id="ARBA00022989"/>
    </source>
</evidence>
<dbReference type="GO" id="GO:0005886">
    <property type="term" value="C:plasma membrane"/>
    <property type="evidence" value="ECO:0007669"/>
    <property type="project" value="UniProtKB-SubCell"/>
</dbReference>
<sequence length="188" mass="19695">MDLIAIFLIAVSLALDAFAVSVSSGISVPGFGWRQAVKMGCWFGVFQFLMPLLGWALGSSVSRYIEAVDHWIAFALLALIGGKMVRESLRKGCGGEEEAPGDLSARRLCVLAVATSIDALAVGVSMAFMPVDILSSAGIIGIVAFVLSVVGGLVGRRLGCLFQRRAELVGGLVLIGIGVKILCEHLMG</sequence>
<keyword evidence="4 8" id="KW-1133">Transmembrane helix</keyword>
<feature type="transmembrane region" description="Helical" evidence="8">
    <location>
        <begin position="166"/>
        <end position="187"/>
    </location>
</feature>
<keyword evidence="6 8" id="KW-0472">Membrane</keyword>
<keyword evidence="5 8" id="KW-0406">Ion transport</keyword>
<dbReference type="Proteomes" id="UP000661435">
    <property type="component" value="Unassembled WGS sequence"/>
</dbReference>
<dbReference type="InterPro" id="IPR022929">
    <property type="entry name" value="Put_MntP"/>
</dbReference>
<proteinExistence type="inferred from homology"/>
<evidence type="ECO:0000256" key="6">
    <source>
        <dbReference type="ARBA" id="ARBA00023136"/>
    </source>
</evidence>
<keyword evidence="1 8" id="KW-0813">Transport</keyword>
<evidence type="ECO:0000313" key="10">
    <source>
        <dbReference type="Proteomes" id="UP000661435"/>
    </source>
</evidence>
<feature type="transmembrane region" description="Helical" evidence="8">
    <location>
        <begin position="134"/>
        <end position="154"/>
    </location>
</feature>
<keyword evidence="2 8" id="KW-1003">Cell membrane</keyword>
<feature type="transmembrane region" description="Helical" evidence="8">
    <location>
        <begin position="108"/>
        <end position="128"/>
    </location>
</feature>
<dbReference type="RefSeq" id="WP_186907374.1">
    <property type="nucleotide sequence ID" value="NZ_JACOPP010000007.1"/>
</dbReference>
<dbReference type="EMBL" id="JACOPP010000007">
    <property type="protein sequence ID" value="MBC5733477.1"/>
    <property type="molecule type" value="Genomic_DNA"/>
</dbReference>
<feature type="transmembrane region" description="Helical" evidence="8">
    <location>
        <begin position="40"/>
        <end position="58"/>
    </location>
</feature>
<evidence type="ECO:0000256" key="5">
    <source>
        <dbReference type="ARBA" id="ARBA00023065"/>
    </source>
</evidence>
<feature type="transmembrane region" description="Helical" evidence="8">
    <location>
        <begin position="64"/>
        <end position="82"/>
    </location>
</feature>
<feature type="transmembrane region" description="Helical" evidence="8">
    <location>
        <begin position="6"/>
        <end position="28"/>
    </location>
</feature>
<keyword evidence="7 8" id="KW-0464">Manganese</keyword>
<dbReference type="GO" id="GO:0005384">
    <property type="term" value="F:manganese ion transmembrane transporter activity"/>
    <property type="evidence" value="ECO:0007669"/>
    <property type="project" value="UniProtKB-UniRule"/>
</dbReference>
<evidence type="ECO:0000313" key="9">
    <source>
        <dbReference type="EMBL" id="MBC5733477.1"/>
    </source>
</evidence>
<reference evidence="9" key="1">
    <citation type="submission" date="2020-08" db="EMBL/GenBank/DDBJ databases">
        <title>Genome public.</title>
        <authorList>
            <person name="Liu C."/>
            <person name="Sun Q."/>
        </authorList>
    </citation>
    <scope>NUCLEOTIDE SEQUENCE</scope>
    <source>
        <strain evidence="9">NSJ-51</strain>
    </source>
</reference>
<dbReference type="PANTHER" id="PTHR35529:SF1">
    <property type="entry name" value="MANGANESE EFFLUX PUMP MNTP-RELATED"/>
    <property type="match status" value="1"/>
</dbReference>
<dbReference type="AlphaFoldDB" id="A0A8J6J0D8"/>
<name>A0A8J6J0D8_9FIRM</name>
<protein>
    <recommendedName>
        <fullName evidence="8">Putative manganese efflux pump MntP</fullName>
    </recommendedName>
</protein>
<dbReference type="PANTHER" id="PTHR35529">
    <property type="entry name" value="MANGANESE EFFLUX PUMP MNTP-RELATED"/>
    <property type="match status" value="1"/>
</dbReference>
<evidence type="ECO:0000256" key="8">
    <source>
        <dbReference type="HAMAP-Rule" id="MF_01521"/>
    </source>
</evidence>
<comment type="subcellular location">
    <subcellularLocation>
        <location evidence="8">Cell membrane</location>
        <topology evidence="8">Multi-pass membrane protein</topology>
    </subcellularLocation>
</comment>
<dbReference type="HAMAP" id="MF_01521">
    <property type="entry name" value="MntP_pump"/>
    <property type="match status" value="1"/>
</dbReference>
<evidence type="ECO:0000256" key="1">
    <source>
        <dbReference type="ARBA" id="ARBA00022448"/>
    </source>
</evidence>
<keyword evidence="3 8" id="KW-0812">Transmembrane</keyword>
<keyword evidence="10" id="KW-1185">Reference proteome</keyword>
<comment type="caution">
    <text evidence="9">The sequence shown here is derived from an EMBL/GenBank/DDBJ whole genome shotgun (WGS) entry which is preliminary data.</text>
</comment>
<dbReference type="Pfam" id="PF02659">
    <property type="entry name" value="Mntp"/>
    <property type="match status" value="1"/>
</dbReference>
<gene>
    <name evidence="8" type="primary">mntP</name>
    <name evidence="9" type="ORF">H8S57_07025</name>
</gene>
<comment type="similarity">
    <text evidence="8">Belongs to the MntP (TC 9.B.29) family.</text>
</comment>
<evidence type="ECO:0000256" key="7">
    <source>
        <dbReference type="ARBA" id="ARBA00023211"/>
    </source>
</evidence>
<accession>A0A8J6J0D8</accession>
<evidence type="ECO:0000256" key="3">
    <source>
        <dbReference type="ARBA" id="ARBA00022692"/>
    </source>
</evidence>
<comment type="function">
    <text evidence="8">Probably functions as a manganese efflux pump.</text>
</comment>
<evidence type="ECO:0000256" key="2">
    <source>
        <dbReference type="ARBA" id="ARBA00022475"/>
    </source>
</evidence>
<dbReference type="InterPro" id="IPR003810">
    <property type="entry name" value="Mntp/YtaF"/>
</dbReference>